<dbReference type="EMBL" id="AYKH01000001">
    <property type="protein sequence ID" value="ROO30452.1"/>
    <property type="molecule type" value="Genomic_DNA"/>
</dbReference>
<proteinExistence type="inferred from homology"/>
<name>A0A423PY09_9GAMM</name>
<dbReference type="AlphaFoldDB" id="A0A423PY09"/>
<dbReference type="Gene3D" id="3.40.50.620">
    <property type="entry name" value="HUPs"/>
    <property type="match status" value="1"/>
</dbReference>
<dbReference type="PANTHER" id="PTHR46268:SF6">
    <property type="entry name" value="UNIVERSAL STRESS PROTEIN UP12"/>
    <property type="match status" value="1"/>
</dbReference>
<dbReference type="SUPFAM" id="SSF52402">
    <property type="entry name" value="Adenine nucleotide alpha hydrolases-like"/>
    <property type="match status" value="1"/>
</dbReference>
<comment type="caution">
    <text evidence="3">The sequence shown here is derived from an EMBL/GenBank/DDBJ whole genome shotgun (WGS) entry which is preliminary data.</text>
</comment>
<dbReference type="PRINTS" id="PR01438">
    <property type="entry name" value="UNVRSLSTRESS"/>
</dbReference>
<evidence type="ECO:0000313" key="4">
    <source>
        <dbReference type="Proteomes" id="UP000283993"/>
    </source>
</evidence>
<dbReference type="CDD" id="cd00293">
    <property type="entry name" value="USP-like"/>
    <property type="match status" value="1"/>
</dbReference>
<evidence type="ECO:0000259" key="2">
    <source>
        <dbReference type="Pfam" id="PF00582"/>
    </source>
</evidence>
<gene>
    <name evidence="3" type="ORF">SAOR_01125</name>
</gene>
<protein>
    <recommendedName>
        <fullName evidence="2">UspA domain-containing protein</fullName>
    </recommendedName>
</protein>
<feature type="domain" description="UspA" evidence="2">
    <location>
        <begin position="11"/>
        <end position="156"/>
    </location>
</feature>
<evidence type="ECO:0000313" key="3">
    <source>
        <dbReference type="EMBL" id="ROO30452.1"/>
    </source>
</evidence>
<keyword evidence="4" id="KW-1185">Reference proteome</keyword>
<dbReference type="PANTHER" id="PTHR46268">
    <property type="entry name" value="STRESS RESPONSE PROTEIN NHAX"/>
    <property type="match status" value="1"/>
</dbReference>
<evidence type="ECO:0000256" key="1">
    <source>
        <dbReference type="ARBA" id="ARBA00008791"/>
    </source>
</evidence>
<reference evidence="3 4" key="1">
    <citation type="submission" date="2013-10" db="EMBL/GenBank/DDBJ databases">
        <title>Salinisphaera orenii MK-B5 Genome Sequencing.</title>
        <authorList>
            <person name="Lai Q."/>
            <person name="Li C."/>
            <person name="Shao Z."/>
        </authorList>
    </citation>
    <scope>NUCLEOTIDE SEQUENCE [LARGE SCALE GENOMIC DNA]</scope>
    <source>
        <strain evidence="3 4">MK-B5</strain>
    </source>
</reference>
<dbReference type="RefSeq" id="WP_245965358.1">
    <property type="nucleotide sequence ID" value="NZ_AYKH01000001.1"/>
</dbReference>
<dbReference type="InterPro" id="IPR006016">
    <property type="entry name" value="UspA"/>
</dbReference>
<comment type="similarity">
    <text evidence="1">Belongs to the universal stress protein A family.</text>
</comment>
<dbReference type="Pfam" id="PF00582">
    <property type="entry name" value="Usp"/>
    <property type="match status" value="1"/>
</dbReference>
<sequence>MPDLTTRKDNMIDTILVAVDGSEHSRRALEWACDMAPRYDARLHVLHVPQAVGHDKTLVLGGAAISVKTSNEDVEKAGHDVIEAARRIAADHAIREMTTEVGSGDPARRIVECAERLDADLIVMGRRGLTNFGGLLMGSVTHKVGHLAPCACMTVR</sequence>
<organism evidence="3 4">
    <name type="scientific">Salinisphaera orenii MK-B5</name>
    <dbReference type="NCBI Taxonomy" id="856730"/>
    <lineage>
        <taxon>Bacteria</taxon>
        <taxon>Pseudomonadati</taxon>
        <taxon>Pseudomonadota</taxon>
        <taxon>Gammaproteobacteria</taxon>
        <taxon>Salinisphaerales</taxon>
        <taxon>Salinisphaeraceae</taxon>
        <taxon>Salinisphaera</taxon>
    </lineage>
</organism>
<dbReference type="InterPro" id="IPR014729">
    <property type="entry name" value="Rossmann-like_a/b/a_fold"/>
</dbReference>
<dbReference type="Proteomes" id="UP000283993">
    <property type="component" value="Unassembled WGS sequence"/>
</dbReference>
<dbReference type="InterPro" id="IPR006015">
    <property type="entry name" value="Universal_stress_UspA"/>
</dbReference>
<accession>A0A423PY09</accession>